<evidence type="ECO:0000313" key="1">
    <source>
        <dbReference type="EMBL" id="KAI3685651.1"/>
    </source>
</evidence>
<dbReference type="Proteomes" id="UP001055879">
    <property type="component" value="Linkage Group LG12"/>
</dbReference>
<proteinExistence type="predicted"/>
<reference evidence="1 2" key="2">
    <citation type="journal article" date="2022" name="Mol. Ecol. Resour.">
        <title>The genomes of chicory, endive, great burdock and yacon provide insights into Asteraceae paleo-polyploidization history and plant inulin production.</title>
        <authorList>
            <person name="Fan W."/>
            <person name="Wang S."/>
            <person name="Wang H."/>
            <person name="Wang A."/>
            <person name="Jiang F."/>
            <person name="Liu H."/>
            <person name="Zhao H."/>
            <person name="Xu D."/>
            <person name="Zhang Y."/>
        </authorList>
    </citation>
    <scope>NUCLEOTIDE SEQUENCE [LARGE SCALE GENOMIC DNA]</scope>
    <source>
        <strain evidence="2">cv. Niubang</strain>
    </source>
</reference>
<gene>
    <name evidence="1" type="ORF">L6452_34906</name>
</gene>
<keyword evidence="2" id="KW-1185">Reference proteome</keyword>
<dbReference type="EMBL" id="CM042058">
    <property type="protein sequence ID" value="KAI3685651.1"/>
    <property type="molecule type" value="Genomic_DNA"/>
</dbReference>
<sequence>MDTKGRLIAGSHNRNEFVLINADEVGRVTCVKELSGQICQICQDEIEITVDGEPFVACNECAFPVCRPCYEYERREGSQACPQCKTRYKRIKGSPRVDGDEEEDEFDDLDNEFDLGSNDRRDPHSYAEAVLSSRLNFSHGASNGSGFATPSQMDAAALDPKIPLLTYGQEDDGISADRHALIIPPFMGRSNRVHPVQFFDTASSVSLPPRPMDPKKDLAVYGYGTVAWKVRMEEWRKRQTDKLKMVKHHGNGGGGGHGDGELDDADLPKMDEGRQPLSRKLPIPSSKINPYRMVILMRMAILGLFFHYRILHPVNDAYGLWLTSIICEIWFAVSWILDQFPKWFPIERETYLDRLSLRYEKDGKASELAPIDVYVSTVDPLKEPPLITANTVLSILAVDYPVDKVACYVSDDGTAMLTFEALSETSEFARKWVPFCKKFNIEPRAPEWYFSEKVDYLKDKVHPAFVRERRAMKRDYEEFKIRINGLVSMAQKVPEEGWTMQDGTPWPGNNVRDHPGMIQVFLGNNGVRDVEGNELPRLVYVSREKRLGFDHHKKAGAMNALIRVSAVITNAPFMLNVDCDHYINNSKALRESMCFMMDPIPGKKICYVQFPQRFDGIDRHDRYSNRNVVFFDINMKGLDGIQGPIYVGTGCMFRRQALYGYDAPIKKKTPGKTCNCLPKWCCCCFSSRKKKSKGNSKKKMKKIREASTQIHALENIEEGIEGMDSEKSLLMPQVKFEKKFGQSPVFIASTLLEEGGVPPGASSASLLKEAIHVISCGYEDKTEWGKEVGWIYGSVTEDILTGFKMHCHGWRSVYCIPKRPAFKGSAPINLSDRLHQVLRWALGSVEILLSRHCPIWYGYGCGLKPLERFSYINSVVYPLTSVPLVAYCTLPAVCLLTGKFIVPEISNYASILFMLMFLSIAVTSVLEIQWGGVGIDDFWRNEQFWVIGGISSHLFALFQGLLKVLAGVNTNFTVTSKGGDDGDFAELYLFKWTSLLIPPLTLLIFNIIGVVVGISDAISNGYESWGLLFGKLFFAIWVILHLYPFLKGMMGKQSNVPTIIIVWSILLASILSLLWVRVNPFVSKGGIVLEVCGLDCD</sequence>
<accession>A0ACB8YK82</accession>
<evidence type="ECO:0000313" key="2">
    <source>
        <dbReference type="Proteomes" id="UP001055879"/>
    </source>
</evidence>
<protein>
    <submittedName>
        <fullName evidence="1">Uncharacterized protein</fullName>
    </submittedName>
</protein>
<reference evidence="2" key="1">
    <citation type="journal article" date="2022" name="Mol. Ecol. Resour.">
        <title>The genomes of chicory, endive, great burdock and yacon provide insights into Asteraceae palaeo-polyploidization history and plant inulin production.</title>
        <authorList>
            <person name="Fan W."/>
            <person name="Wang S."/>
            <person name="Wang H."/>
            <person name="Wang A."/>
            <person name="Jiang F."/>
            <person name="Liu H."/>
            <person name="Zhao H."/>
            <person name="Xu D."/>
            <person name="Zhang Y."/>
        </authorList>
    </citation>
    <scope>NUCLEOTIDE SEQUENCE [LARGE SCALE GENOMIC DNA]</scope>
    <source>
        <strain evidence="2">cv. Niubang</strain>
    </source>
</reference>
<comment type="caution">
    <text evidence="1">The sequence shown here is derived from an EMBL/GenBank/DDBJ whole genome shotgun (WGS) entry which is preliminary data.</text>
</comment>
<organism evidence="1 2">
    <name type="scientific">Arctium lappa</name>
    <name type="common">Greater burdock</name>
    <name type="synonym">Lappa major</name>
    <dbReference type="NCBI Taxonomy" id="4217"/>
    <lineage>
        <taxon>Eukaryota</taxon>
        <taxon>Viridiplantae</taxon>
        <taxon>Streptophyta</taxon>
        <taxon>Embryophyta</taxon>
        <taxon>Tracheophyta</taxon>
        <taxon>Spermatophyta</taxon>
        <taxon>Magnoliopsida</taxon>
        <taxon>eudicotyledons</taxon>
        <taxon>Gunneridae</taxon>
        <taxon>Pentapetalae</taxon>
        <taxon>asterids</taxon>
        <taxon>campanulids</taxon>
        <taxon>Asterales</taxon>
        <taxon>Asteraceae</taxon>
        <taxon>Carduoideae</taxon>
        <taxon>Cardueae</taxon>
        <taxon>Arctiinae</taxon>
        <taxon>Arctium</taxon>
    </lineage>
</organism>
<name>A0ACB8YK82_ARCLA</name>